<feature type="compositionally biased region" description="Basic residues" evidence="1">
    <location>
        <begin position="934"/>
        <end position="943"/>
    </location>
</feature>
<dbReference type="PANTHER" id="PTHR32305">
    <property type="match status" value="1"/>
</dbReference>
<protein>
    <submittedName>
        <fullName evidence="2">Toxin</fullName>
    </submittedName>
</protein>
<organism evidence="2 3">
    <name type="scientific">Pseudomonas hamedanensis</name>
    <dbReference type="NCBI Taxonomy" id="2745504"/>
    <lineage>
        <taxon>Bacteria</taxon>
        <taxon>Pseudomonadati</taxon>
        <taxon>Pseudomonadota</taxon>
        <taxon>Gammaproteobacteria</taxon>
        <taxon>Pseudomonadales</taxon>
        <taxon>Pseudomonadaceae</taxon>
        <taxon>Pseudomonas</taxon>
    </lineage>
</organism>
<dbReference type="RefSeq" id="WP_186551325.1">
    <property type="nucleotide sequence ID" value="NZ_CP077091.1"/>
</dbReference>
<accession>A0A9E6TJC4</accession>
<dbReference type="PANTHER" id="PTHR32305:SF15">
    <property type="entry name" value="PROTEIN RHSA-RELATED"/>
    <property type="match status" value="1"/>
</dbReference>
<dbReference type="AlphaFoldDB" id="A0A9E6TJC4"/>
<dbReference type="KEGG" id="phv:HU739_012775"/>
<dbReference type="NCBIfam" id="TIGR03696">
    <property type="entry name" value="Rhs_assc_core"/>
    <property type="match status" value="1"/>
</dbReference>
<sequence>MGIHSNTPTLAVSDPRGLDIATVNYWRAEDTQTNATRIERTLRDAGGRAVKQWDARLWALQATDPQAPASLRAVHGLNDRLLRSDSTDAGMHVQLHGLAGEMLFGWDGRGTLREIGYDDLLRPVAVFEAGIGVPRRCAERFTYGRPGAGDPLCNQLGELIRHDDPAGSVLFAQFAITGPCSENTRHFSAELVAPDWPEAVADRQKLLEPGAGATTQWRFAPQGSLLEQVDACGHRQSFALTLDGGLRAVDLLLEPQTEGHTLVSDIRYNAEGQVTQERAGNGVLTALSYRPEDGRLLTRHAQDRLGTVLQHLLYAYDRMGNVTSIEDLALPVRHFANQRIEPISRFRYDTLYQLRQATGWEAGAGGGGPTAVANYTQNYRYDAGGNLLTLTHVGAQSPGHDMQAARYSNRCLPWRNGEPPDEAEIGAAFDALGNLLVLEQGRQLQWNLRNQLHSVVTVQRQSGADDCESYRYDGAGQRVCKTYTTQTGARSLLAQVRYLPSLELRTDTGTGESLQVITVQTGLNSVRVLHWASPPPAGANDLYRYSFSDHLGSLSLELDADAQLISREHFYPFGATAWADEPDVSYKTVRYCGKERDATGLYYYGYRYYMPWRQRWLNPDPKGFVDGPNLYQMVGNSPIRYVDSDGGGKADTSALADSAQKQSALLESMTSAAADVRNALLNHTQARHRFRALGRRVVTQLASHAVSAGAQTLGGAIGGGLGGALGPMGSALGTKLGTQAGGKLADAAIGKVVNTYQLNRSINFTGREMNPKAFVESVEPKKQQSLAQVKLQLVAHDPRTPEGRSRLVKIARTKAEDKLMSVVGDTLGSQAPGLMKTGREFALAARGLNAEALSQTWEHIPADIDMATFRTQAIVTELATAGNPDAELFEAVSDLSIQTLSTVQALERTQDFIGLVAPKPYAGRQQSMGGYARPKPRRQNTHS</sequence>
<dbReference type="InterPro" id="IPR022385">
    <property type="entry name" value="Rhs_assc_core"/>
</dbReference>
<name>A0A9E6TJC4_9PSED</name>
<gene>
    <name evidence="2" type="ORF">HU739_012775</name>
</gene>
<dbReference type="EMBL" id="CP077091">
    <property type="protein sequence ID" value="QXI19834.1"/>
    <property type="molecule type" value="Genomic_DNA"/>
</dbReference>
<keyword evidence="3" id="KW-1185">Reference proteome</keyword>
<reference evidence="2 3" key="1">
    <citation type="journal article" date="2020" name="Microorganisms">
        <title>Reliable Identification of Environmental Pseudomonas Isolates Using the rpoD Gene.</title>
        <authorList>
            <consortium name="The Broad Institute Genome Sequencing Platform"/>
            <person name="Girard L."/>
            <person name="Lood C."/>
            <person name="Rokni-Zadeh H."/>
            <person name="van Noort V."/>
            <person name="Lavigne R."/>
            <person name="De Mot R."/>
        </authorList>
    </citation>
    <scope>NUCLEOTIDE SEQUENCE [LARGE SCALE GENOMIC DNA]</scope>
    <source>
        <strain evidence="2 3">SWRI65</strain>
    </source>
</reference>
<feature type="region of interest" description="Disordered" evidence="1">
    <location>
        <begin position="924"/>
        <end position="943"/>
    </location>
</feature>
<proteinExistence type="predicted"/>
<dbReference type="Gene3D" id="2.180.10.10">
    <property type="entry name" value="RHS repeat-associated core"/>
    <property type="match status" value="1"/>
</dbReference>
<evidence type="ECO:0000313" key="2">
    <source>
        <dbReference type="EMBL" id="QXI19834.1"/>
    </source>
</evidence>
<dbReference type="Proteomes" id="UP000631521">
    <property type="component" value="Chromosome"/>
</dbReference>
<evidence type="ECO:0000256" key="1">
    <source>
        <dbReference type="SAM" id="MobiDB-lite"/>
    </source>
</evidence>
<evidence type="ECO:0000313" key="3">
    <source>
        <dbReference type="Proteomes" id="UP000631521"/>
    </source>
</evidence>
<reference evidence="2 3" key="2">
    <citation type="journal article" date="2021" name="Microorganisms">
        <title>The Ever-Expanding Pseudomonas Genus: Description of 43 New Species and Partition of the Pseudomonas putida Group.</title>
        <authorList>
            <person name="Girard L."/>
            <person name="Lood C."/>
            <person name="Hofte M."/>
            <person name="Vandamme P."/>
            <person name="Rokni-Zadeh H."/>
            <person name="van Noort V."/>
            <person name="Lavigne R."/>
            <person name="De Mot R."/>
        </authorList>
    </citation>
    <scope>NUCLEOTIDE SEQUENCE [LARGE SCALE GENOMIC DNA]</scope>
    <source>
        <strain evidence="2 3">SWRI65</strain>
    </source>
</reference>
<dbReference type="InterPro" id="IPR050708">
    <property type="entry name" value="T6SS_VgrG/RHS"/>
</dbReference>